<feature type="transmembrane region" description="Helical" evidence="1">
    <location>
        <begin position="121"/>
        <end position="140"/>
    </location>
</feature>
<keyword evidence="3" id="KW-1185">Reference proteome</keyword>
<feature type="transmembrane region" description="Helical" evidence="1">
    <location>
        <begin position="171"/>
        <end position="188"/>
    </location>
</feature>
<comment type="caution">
    <text evidence="2">The sequence shown here is derived from an EMBL/GenBank/DDBJ whole genome shotgun (WGS) entry which is preliminary data.</text>
</comment>
<feature type="transmembrane region" description="Helical" evidence="1">
    <location>
        <begin position="319"/>
        <end position="336"/>
    </location>
</feature>
<reference evidence="2 3" key="1">
    <citation type="submission" date="2020-03" db="EMBL/GenBank/DDBJ databases">
        <title>Sequencing the genomes of 1000 actinobacteria strains.</title>
        <authorList>
            <person name="Klenk H.-P."/>
        </authorList>
    </citation>
    <scope>NUCLEOTIDE SEQUENCE [LARGE SCALE GENOMIC DNA]</scope>
    <source>
        <strain evidence="2 3">DSM 45685</strain>
    </source>
</reference>
<keyword evidence="1" id="KW-0812">Transmembrane</keyword>
<evidence type="ECO:0000256" key="1">
    <source>
        <dbReference type="SAM" id="Phobius"/>
    </source>
</evidence>
<feature type="transmembrane region" description="Helical" evidence="1">
    <location>
        <begin position="218"/>
        <end position="235"/>
    </location>
</feature>
<keyword evidence="1" id="KW-0472">Membrane</keyword>
<name>A0A7X5USV1_9PSEU</name>
<proteinExistence type="predicted"/>
<feature type="transmembrane region" description="Helical" evidence="1">
    <location>
        <begin position="386"/>
        <end position="406"/>
    </location>
</feature>
<evidence type="ECO:0008006" key="4">
    <source>
        <dbReference type="Google" id="ProtNLM"/>
    </source>
</evidence>
<protein>
    <recommendedName>
        <fullName evidence="4">Glycosyl transferase</fullName>
    </recommendedName>
</protein>
<dbReference type="AlphaFoldDB" id="A0A7X5USV1"/>
<feature type="transmembrane region" description="Helical" evidence="1">
    <location>
        <begin position="343"/>
        <end position="366"/>
    </location>
</feature>
<gene>
    <name evidence="2" type="ORF">FHU38_003438</name>
</gene>
<feature type="transmembrane region" description="Helical" evidence="1">
    <location>
        <begin position="21"/>
        <end position="43"/>
    </location>
</feature>
<evidence type="ECO:0000313" key="3">
    <source>
        <dbReference type="Proteomes" id="UP000545493"/>
    </source>
</evidence>
<dbReference type="RefSeq" id="WP_167172627.1">
    <property type="nucleotide sequence ID" value="NZ_JAAOYM010000001.1"/>
</dbReference>
<feature type="transmembrane region" description="Helical" evidence="1">
    <location>
        <begin position="247"/>
        <end position="268"/>
    </location>
</feature>
<accession>A0A7X5USV1</accession>
<sequence>MTATTQRVPRLGTPGPTGARVPIRFVDAVVLLGFAVAAFLLYRPLWLDLEHGYLASSVQDQNMWEWFFAVTADSVAKLENPLFSALQNHPLGVNLMANTVMLGIGVPLAPVTLLFGPTVTWALALTGGLAGTAAAWYWVLSRHLVSTRTGAAIGAAFAGFAPPIISHANAHPNFVVLFVLPFIVLRLVKLARGEHVVRGGVLLGLLVAYQVFLGEEPLLIMATTLVVFAMAYALMRPEQAAAMAKPLAAGLGVAAAVSLALVAVPLWWQFFGPQSYQSLEHGLRGNDAAAFTAFATESLAGGPDSARELSMNRTEENAFFGWPLVLLMLVVTVGLWRVVVARALAVAMFGMAWLSTGVLLVVNGTATSLPGPWLLLFDAPLFESVLESRFALGCVPVIGVLLAMATERVLRWPAAPDWRYAVRIVWFSALTFALVPIVPTELQVRQREQTPAFFAAGSWRDYVGPGGSVVVVPLPDAGDADPLHWQVEAGLEFPLAEGYFVGPATDGRGTYGAVRRPTSVLLEDVAEDGVAARVNQEQRVDLLRDLRYWKADVMVLPVRAPNQQPLRDTVERLLGRAPHVVRDVWVWDTSDLTRPHA</sequence>
<feature type="transmembrane region" description="Helical" evidence="1">
    <location>
        <begin position="147"/>
        <end position="165"/>
    </location>
</feature>
<feature type="transmembrane region" description="Helical" evidence="1">
    <location>
        <begin position="195"/>
        <end position="212"/>
    </location>
</feature>
<dbReference type="Proteomes" id="UP000545493">
    <property type="component" value="Unassembled WGS sequence"/>
</dbReference>
<keyword evidence="1" id="KW-1133">Transmembrane helix</keyword>
<feature type="transmembrane region" description="Helical" evidence="1">
    <location>
        <begin position="418"/>
        <end position="438"/>
    </location>
</feature>
<evidence type="ECO:0000313" key="2">
    <source>
        <dbReference type="EMBL" id="NIJ13094.1"/>
    </source>
</evidence>
<dbReference type="EMBL" id="JAAOYM010000001">
    <property type="protein sequence ID" value="NIJ13094.1"/>
    <property type="molecule type" value="Genomic_DNA"/>
</dbReference>
<organism evidence="2 3">
    <name type="scientific">Saccharomonospora amisosensis</name>
    <dbReference type="NCBI Taxonomy" id="1128677"/>
    <lineage>
        <taxon>Bacteria</taxon>
        <taxon>Bacillati</taxon>
        <taxon>Actinomycetota</taxon>
        <taxon>Actinomycetes</taxon>
        <taxon>Pseudonocardiales</taxon>
        <taxon>Pseudonocardiaceae</taxon>
        <taxon>Saccharomonospora</taxon>
    </lineage>
</organism>